<dbReference type="EMBL" id="DF157330">
    <property type="protein sequence ID" value="GAB69560.1"/>
    <property type="molecule type" value="Genomic_DNA"/>
</dbReference>
<evidence type="ECO:0000256" key="1">
    <source>
        <dbReference type="SAM" id="MobiDB-lite"/>
    </source>
</evidence>
<gene>
    <name evidence="2" type="ORF">PCYB_003090</name>
</gene>
<reference evidence="2 3" key="1">
    <citation type="journal article" date="2012" name="Nat. Genet.">
        <title>Plasmodium cynomolgi genome sequences provide insight into Plasmodium vivax and the monkey malaria clade.</title>
        <authorList>
            <person name="Tachibana S."/>
            <person name="Sullivan S.A."/>
            <person name="Kawai S."/>
            <person name="Nakamura S."/>
            <person name="Kim H.R."/>
            <person name="Goto N."/>
            <person name="Arisue N."/>
            <person name="Palacpac N.M.Q."/>
            <person name="Honma H."/>
            <person name="Yagi M."/>
            <person name="Tougan T."/>
            <person name="Katakai Y."/>
            <person name="Kaneko O."/>
            <person name="Mita T."/>
            <person name="Kita K."/>
            <person name="Yasutomi Y."/>
            <person name="Sutton P.L."/>
            <person name="Shakhbatyan R."/>
            <person name="Horii T."/>
            <person name="Yasunaga T."/>
            <person name="Barnwell J.W."/>
            <person name="Escalante A.A."/>
            <person name="Carlton J.M."/>
            <person name="Tanabe K."/>
        </authorList>
    </citation>
    <scope>NUCLEOTIDE SEQUENCE [LARGE SCALE GENOMIC DNA]</scope>
    <source>
        <strain evidence="2 3">B</strain>
    </source>
</reference>
<dbReference type="GeneID" id="14696102"/>
<dbReference type="RefSeq" id="XP_004227778.1">
    <property type="nucleotide sequence ID" value="XM_004227730.1"/>
</dbReference>
<feature type="compositionally biased region" description="Polar residues" evidence="1">
    <location>
        <begin position="175"/>
        <end position="184"/>
    </location>
</feature>
<keyword evidence="3" id="KW-1185">Reference proteome</keyword>
<name>K6V2R0_PLACD</name>
<dbReference type="Proteomes" id="UP000006319">
    <property type="component" value="Unassembled WGS sequence"/>
</dbReference>
<dbReference type="OrthoDB" id="10384185at2759"/>
<proteinExistence type="predicted"/>
<evidence type="ECO:0000313" key="3">
    <source>
        <dbReference type="Proteomes" id="UP000006319"/>
    </source>
</evidence>
<sequence length="305" mass="34871">MPDISFSAFRRDVTTNVGIGCLNANDDIEVELRHKISKLDSSNGTDDILQKCDEINKFLNEQKNVYNACYEHRHKQSLWYTPIIIKKILSESTKYHKCPQQWTSEPEEATELTVKEEESHDENEKPETQTSAENISEFPQNSALPGSSDSTPDFGTDQKTDRHNVSPAVEALPPNHSSSHDSQITKENSITYTIIKYINKDNQALPDVSDNHALGDTKFCAEIFDNVETADTYSYGDESVEYVTCELKQDDENPIIILDQQITLSRITVLKNPLKFKVTLKNMCLKKRKKLPNHYQLLQDHHILR</sequence>
<feature type="compositionally biased region" description="Polar residues" evidence="1">
    <location>
        <begin position="128"/>
        <end position="153"/>
    </location>
</feature>
<protein>
    <submittedName>
        <fullName evidence="2">Uncharacterized protein</fullName>
    </submittedName>
</protein>
<evidence type="ECO:0000313" key="2">
    <source>
        <dbReference type="EMBL" id="GAB69560.1"/>
    </source>
</evidence>
<dbReference type="PhylomeDB" id="K6V2R0"/>
<dbReference type="AlphaFoldDB" id="K6V2R0"/>
<feature type="compositionally biased region" description="Basic and acidic residues" evidence="1">
    <location>
        <begin position="113"/>
        <end position="127"/>
    </location>
</feature>
<dbReference type="VEuPathDB" id="PlasmoDB:PCYB_003090"/>
<dbReference type="OMA" id="QWTSEPE"/>
<accession>K6V2R0</accession>
<feature type="region of interest" description="Disordered" evidence="1">
    <location>
        <begin position="97"/>
        <end position="184"/>
    </location>
</feature>
<dbReference type="KEGG" id="pcy:PCYB_003090"/>
<organism evidence="2 3">
    <name type="scientific">Plasmodium cynomolgi (strain B)</name>
    <dbReference type="NCBI Taxonomy" id="1120755"/>
    <lineage>
        <taxon>Eukaryota</taxon>
        <taxon>Sar</taxon>
        <taxon>Alveolata</taxon>
        <taxon>Apicomplexa</taxon>
        <taxon>Aconoidasida</taxon>
        <taxon>Haemosporida</taxon>
        <taxon>Plasmodiidae</taxon>
        <taxon>Plasmodium</taxon>
        <taxon>Plasmodium (Plasmodium)</taxon>
    </lineage>
</organism>